<dbReference type="InterPro" id="IPR045051">
    <property type="entry name" value="SBT"/>
</dbReference>
<name>A0A8S0R900_OLEEU</name>
<dbReference type="AlphaFoldDB" id="A0A8S0R900"/>
<organism evidence="4 5">
    <name type="scientific">Olea europaea subsp. europaea</name>
    <dbReference type="NCBI Taxonomy" id="158383"/>
    <lineage>
        <taxon>Eukaryota</taxon>
        <taxon>Viridiplantae</taxon>
        <taxon>Streptophyta</taxon>
        <taxon>Embryophyta</taxon>
        <taxon>Tracheophyta</taxon>
        <taxon>Spermatophyta</taxon>
        <taxon>Magnoliopsida</taxon>
        <taxon>eudicotyledons</taxon>
        <taxon>Gunneridae</taxon>
        <taxon>Pentapetalae</taxon>
        <taxon>asterids</taxon>
        <taxon>lamiids</taxon>
        <taxon>Lamiales</taxon>
        <taxon>Oleaceae</taxon>
        <taxon>Oleeae</taxon>
        <taxon>Olea</taxon>
    </lineage>
</organism>
<keyword evidence="4" id="KW-0378">Hydrolase</keyword>
<gene>
    <name evidence="4" type="ORF">OLEA9_A024366</name>
</gene>
<dbReference type="InterPro" id="IPR036852">
    <property type="entry name" value="Peptidase_S8/S53_dom_sf"/>
</dbReference>
<evidence type="ECO:0000256" key="1">
    <source>
        <dbReference type="ARBA" id="ARBA00011073"/>
    </source>
</evidence>
<dbReference type="Pfam" id="PF00082">
    <property type="entry name" value="Peptidase_S8"/>
    <property type="match status" value="1"/>
</dbReference>
<dbReference type="EMBL" id="CACTIH010002308">
    <property type="protein sequence ID" value="CAA2975787.1"/>
    <property type="molecule type" value="Genomic_DNA"/>
</dbReference>
<accession>A0A8S0R900</accession>
<dbReference type="SUPFAM" id="SSF52743">
    <property type="entry name" value="Subtilisin-like"/>
    <property type="match status" value="1"/>
</dbReference>
<dbReference type="InterPro" id="IPR000209">
    <property type="entry name" value="Peptidase_S8/S53_dom"/>
</dbReference>
<dbReference type="GO" id="GO:0004252">
    <property type="term" value="F:serine-type endopeptidase activity"/>
    <property type="evidence" value="ECO:0007669"/>
    <property type="project" value="InterPro"/>
</dbReference>
<keyword evidence="5" id="KW-1185">Reference proteome</keyword>
<reference evidence="4 5" key="1">
    <citation type="submission" date="2019-12" db="EMBL/GenBank/DDBJ databases">
        <authorList>
            <person name="Alioto T."/>
            <person name="Alioto T."/>
            <person name="Gomez Garrido J."/>
        </authorList>
    </citation>
    <scope>NUCLEOTIDE SEQUENCE [LARGE SCALE GENOMIC DNA]</scope>
</reference>
<dbReference type="PANTHER" id="PTHR10795">
    <property type="entry name" value="PROPROTEIN CONVERTASE SUBTILISIN/KEXIN"/>
    <property type="match status" value="1"/>
</dbReference>
<evidence type="ECO:0000313" key="5">
    <source>
        <dbReference type="Proteomes" id="UP000594638"/>
    </source>
</evidence>
<dbReference type="Gene3D" id="3.40.50.200">
    <property type="entry name" value="Peptidase S8/S53 domain"/>
    <property type="match status" value="1"/>
</dbReference>
<protein>
    <submittedName>
        <fullName evidence="4">Subtilisin-like protease</fullName>
    </submittedName>
</protein>
<evidence type="ECO:0000313" key="4">
    <source>
        <dbReference type="EMBL" id="CAA2975787.1"/>
    </source>
</evidence>
<dbReference type="Gramene" id="OE9A024366T1">
    <property type="protein sequence ID" value="OE9A024366C1"/>
    <property type="gene ID" value="OE9A024366"/>
</dbReference>
<keyword evidence="2" id="KW-0732">Signal</keyword>
<comment type="caution">
    <text evidence="4">The sequence shown here is derived from an EMBL/GenBank/DDBJ whole genome shotgun (WGS) entry which is preliminary data.</text>
</comment>
<proteinExistence type="inferred from homology"/>
<feature type="domain" description="Peptidase S8/S53" evidence="3">
    <location>
        <begin position="79"/>
        <end position="128"/>
    </location>
</feature>
<dbReference type="Proteomes" id="UP000594638">
    <property type="component" value="Unassembled WGS sequence"/>
</dbReference>
<sequence length="148" mass="16142">MLEESAIPGLNSQPRIVKRGFSLKTMKLHLVLVELLAGLIKPSSLSPQEMLTVIELILRPLLLGYMHLKQAWKAMLLELRKVAPKARLVVYKVCSKNSYRFDSDILSAFDAAVNDGVDVISISIGGGDGISSPNYLGPSAIGSIWCSF</sequence>
<evidence type="ECO:0000256" key="2">
    <source>
        <dbReference type="ARBA" id="ARBA00022729"/>
    </source>
</evidence>
<evidence type="ECO:0000259" key="3">
    <source>
        <dbReference type="Pfam" id="PF00082"/>
    </source>
</evidence>
<keyword evidence="4" id="KW-0645">Protease</keyword>
<dbReference type="GO" id="GO:0006508">
    <property type="term" value="P:proteolysis"/>
    <property type="evidence" value="ECO:0007669"/>
    <property type="project" value="UniProtKB-KW"/>
</dbReference>
<comment type="similarity">
    <text evidence="1">Belongs to the peptidase S8 family.</text>
</comment>